<dbReference type="NCBIfam" id="NF033441">
    <property type="entry name" value="BREX_BrxC"/>
    <property type="match status" value="1"/>
</dbReference>
<comment type="caution">
    <text evidence="1">The sequence shown here is derived from an EMBL/GenBank/DDBJ whole genome shotgun (WGS) entry which is preliminary data.</text>
</comment>
<organism evidence="1 2">
    <name type="scientific">Siccirubricoccus deserti</name>
    <dbReference type="NCBI Taxonomy" id="2013562"/>
    <lineage>
        <taxon>Bacteria</taxon>
        <taxon>Pseudomonadati</taxon>
        <taxon>Pseudomonadota</taxon>
        <taxon>Alphaproteobacteria</taxon>
        <taxon>Acetobacterales</taxon>
        <taxon>Roseomonadaceae</taxon>
        <taxon>Siccirubricoccus</taxon>
    </lineage>
</organism>
<accession>A0A9X0R5Z2</accession>
<dbReference type="InterPro" id="IPR047679">
    <property type="entry name" value="BREX_BrxC"/>
</dbReference>
<sequence>MLNRVTLNREVLARDPSSYRLADGGVAKVSFPPDDDQKAILREQLQTFVCEGAYAEGLRRILEAFNGAAGRKVDTPAAWVSGFYGSGKSLLAAMLGALWTNLRFDDGATAEGLIHDMPGEVRAALRELRTKAKQFGGLAVGGSTLGLGSQHPVKAVLEVIFRAAGLPIGTDLRPSLVALWLAEEGVLDAVRTALDADFEDALGEFLLDDRLAVAALAAKPSLARDADTLMDRLGKQFEREPEPTVELMVEKAQKALTLGGRDIPLTLVILDEVQQFLRQDPALSLTIQTIAEQLASKFKGRVLLVCTGQSALGDVAFLSRLLGRFPVPVALGSADIQSVVRKTVLLKKDAARPAVEEMLALRSGEIDKHLDGTTLKRTEADRSLAAADWPILSTRRRLWERVLAELDKSGLGATLRGQLRLTLDAVRTYGDRPLGVAVPADFLFDTFAAEALSRQLISRDIYDRIAALRAQPGDGAMKARILVVVYLLSRIAGDAHVHGVRATPEVIADLLVDDLSDAASVRARVPNLLAALAAERTVIEVGDGEWRLQTKESADWLSAYDKAAVDETGDPSGTARQRASLLEQTFDDALTGAGQVVQGVSKVPRRIERVIGDAKPGGDGLTLRLWNGWDHPLPSTLADIRGADVQKDATLHLVVPDHRKDELRDAIVAYRAATTALQRQGVPTTEGGKEAKASMQSRLERAEQVAKAILRDAVERGQVLVAGGAEVGAGLPRADAVREAAQCGLDRLYTEFAQADHAGWDRVLAKARQKVPDAMREVGHAGEPHDHPVCKAILRALGGGKKGSDLRNLLTGVPYGWPRDAVDAALVVLSNAGQVKVTGLDGKPVVLADQNTSAYGTCTFAPETRVVTAREKMAVRALGNLLNLKIASGEEGNYLLSIVDRLAAVAAEAGGDAPAPRAPEVPGLSEFRASTGNDLMAALAAQHDTLKTLIPEWQSSKAEMAKRLRDWALAGRLVALGAEGRRAALDAILAGRSLLAEPNPLPPLVAAAADDLRARAMAAYAAWQAAWEAGEARLRADESWGKITPEKKHELRVHHGLLSQEAPDLSDPPRVAESLSARGLSEWQNMALALPARVDATLDDAAKELEPKTQTVMLPRRTLRNTADLDAWLNEVRQQVAPLLGAGPVRPLA</sequence>
<proteinExistence type="predicted"/>
<dbReference type="Proteomes" id="UP000600101">
    <property type="component" value="Unassembled WGS sequence"/>
</dbReference>
<gene>
    <name evidence="1" type="primary">brxC</name>
    <name evidence="1" type="ORF">H7965_27590</name>
</gene>
<reference evidence="1" key="1">
    <citation type="submission" date="2020-08" db="EMBL/GenBank/DDBJ databases">
        <authorList>
            <person name="Hu Y."/>
            <person name="Nguyen S.V."/>
            <person name="Li F."/>
            <person name="Fanning S."/>
        </authorList>
    </citation>
    <scope>NUCLEOTIDE SEQUENCE</scope>
    <source>
        <strain evidence="1">SYSU D8009</strain>
    </source>
</reference>
<evidence type="ECO:0000313" key="2">
    <source>
        <dbReference type="Proteomes" id="UP000600101"/>
    </source>
</evidence>
<keyword evidence="2" id="KW-1185">Reference proteome</keyword>
<dbReference type="EMBL" id="JACOMF010000105">
    <property type="protein sequence ID" value="MBC4019007.1"/>
    <property type="molecule type" value="Genomic_DNA"/>
</dbReference>
<evidence type="ECO:0000313" key="1">
    <source>
        <dbReference type="EMBL" id="MBC4019007.1"/>
    </source>
</evidence>
<dbReference type="AlphaFoldDB" id="A0A9X0R5Z2"/>
<name>A0A9X0R5Z2_9PROT</name>
<protein>
    <submittedName>
        <fullName evidence="1">BREX system P-loop protein BrxC</fullName>
    </submittedName>
</protein>
<dbReference type="RefSeq" id="WP_186773745.1">
    <property type="nucleotide sequence ID" value="NZ_JACOMF010000105.1"/>
</dbReference>